<sequence length="168" mass="17212">MNAPKFLKLAIAGSLISLLAACGSGDDDVASDADAQSSFISAYTSGLDTLGSYAGLVSSKFRDLFDAGYTDSGMTKADVVAALDSEITVSQTSPDFVFPAFPMAKLSKASIGNCDAVTKICTLTGTLSNSDADPTGADASAVTEVNFTTQVRQDADGKVRLLGDQSKS</sequence>
<name>A0A2S9KHT9_9BURK</name>
<dbReference type="PROSITE" id="PS51257">
    <property type="entry name" value="PROKAR_LIPOPROTEIN"/>
    <property type="match status" value="1"/>
</dbReference>
<dbReference type="AlphaFoldDB" id="A0A2S9KHT9"/>
<dbReference type="RefSeq" id="WP_105728336.1">
    <property type="nucleotide sequence ID" value="NZ_DAIPCI010000006.1"/>
</dbReference>
<feature type="chain" id="PRO_5015413500" evidence="1">
    <location>
        <begin position="21"/>
        <end position="168"/>
    </location>
</feature>
<evidence type="ECO:0000313" key="2">
    <source>
        <dbReference type="EMBL" id="PRD70011.1"/>
    </source>
</evidence>
<protein>
    <submittedName>
        <fullName evidence="2">Uncharacterized protein</fullName>
    </submittedName>
</protein>
<feature type="signal peptide" evidence="1">
    <location>
        <begin position="1"/>
        <end position="20"/>
    </location>
</feature>
<comment type="caution">
    <text evidence="2">The sequence shown here is derived from an EMBL/GenBank/DDBJ whole genome shotgun (WGS) entry which is preliminary data.</text>
</comment>
<evidence type="ECO:0000313" key="3">
    <source>
        <dbReference type="Proteomes" id="UP000238326"/>
    </source>
</evidence>
<proteinExistence type="predicted"/>
<accession>A0A2S9KHT9</accession>
<evidence type="ECO:0000256" key="1">
    <source>
        <dbReference type="SAM" id="SignalP"/>
    </source>
</evidence>
<keyword evidence="1" id="KW-0732">Signal</keyword>
<gene>
    <name evidence="2" type="ORF">C6P61_02415</name>
</gene>
<reference evidence="2 3" key="1">
    <citation type="submission" date="2018-03" db="EMBL/GenBank/DDBJ databases">
        <title>Comparative genomics illustrates the genes involved in a hyperalkaliphilic mechanisms of Serpentinomonas isolated from highly-alkaline calcium-rich serpentinized springs.</title>
        <authorList>
            <person name="Suzuki S."/>
            <person name="Ishii S."/>
            <person name="Walworth N."/>
            <person name="Bird L."/>
            <person name="Kuenen J.G."/>
            <person name="Nealson K.H."/>
        </authorList>
    </citation>
    <scope>NUCLEOTIDE SEQUENCE [LARGE SCALE GENOMIC DNA]</scope>
    <source>
        <strain evidence="2 3">83</strain>
    </source>
</reference>
<dbReference type="EMBL" id="PVLR01000007">
    <property type="protein sequence ID" value="PRD70011.1"/>
    <property type="molecule type" value="Genomic_DNA"/>
</dbReference>
<keyword evidence="3" id="KW-1185">Reference proteome</keyword>
<organism evidence="2 3">
    <name type="scientific">Malikia spinosa</name>
    <dbReference type="NCBI Taxonomy" id="86180"/>
    <lineage>
        <taxon>Bacteria</taxon>
        <taxon>Pseudomonadati</taxon>
        <taxon>Pseudomonadota</taxon>
        <taxon>Betaproteobacteria</taxon>
        <taxon>Burkholderiales</taxon>
        <taxon>Comamonadaceae</taxon>
        <taxon>Malikia</taxon>
    </lineage>
</organism>
<dbReference type="Proteomes" id="UP000238326">
    <property type="component" value="Unassembled WGS sequence"/>
</dbReference>